<evidence type="ECO:0000313" key="2">
    <source>
        <dbReference type="Proteomes" id="UP000053144"/>
    </source>
</evidence>
<sequence>MNLKRIKISRIWNSERTERALEDNVAEARIPPERQFSRTVPRLGTLLGALSATSLESLPRHPKDANSDSLSSLEADLDVEALFFDF</sequence>
<dbReference type="Gramene" id="KOM26147">
    <property type="protein sequence ID" value="KOM26147"/>
    <property type="gene ID" value="LR48_Vigan233s001400"/>
</dbReference>
<reference evidence="2" key="1">
    <citation type="journal article" date="2015" name="Proc. Natl. Acad. Sci. U.S.A.">
        <title>Genome sequencing of adzuki bean (Vigna angularis) provides insight into high starch and low fat accumulation and domestication.</title>
        <authorList>
            <person name="Yang K."/>
            <person name="Tian Z."/>
            <person name="Chen C."/>
            <person name="Luo L."/>
            <person name="Zhao B."/>
            <person name="Wang Z."/>
            <person name="Yu L."/>
            <person name="Li Y."/>
            <person name="Sun Y."/>
            <person name="Li W."/>
            <person name="Chen Y."/>
            <person name="Li Y."/>
            <person name="Zhang Y."/>
            <person name="Ai D."/>
            <person name="Zhao J."/>
            <person name="Shang C."/>
            <person name="Ma Y."/>
            <person name="Wu B."/>
            <person name="Wang M."/>
            <person name="Gao L."/>
            <person name="Sun D."/>
            <person name="Zhang P."/>
            <person name="Guo F."/>
            <person name="Wang W."/>
            <person name="Li Y."/>
            <person name="Wang J."/>
            <person name="Varshney R.K."/>
            <person name="Wang J."/>
            <person name="Ling H.Q."/>
            <person name="Wan P."/>
        </authorList>
    </citation>
    <scope>NUCLEOTIDE SEQUENCE</scope>
    <source>
        <strain evidence="2">cv. Jingnong 6</strain>
    </source>
</reference>
<dbReference type="AlphaFoldDB" id="A0A0L9T6D6"/>
<proteinExistence type="predicted"/>
<dbReference type="EMBL" id="KQ258307">
    <property type="protein sequence ID" value="KOM26147.1"/>
    <property type="molecule type" value="Genomic_DNA"/>
</dbReference>
<dbReference type="Proteomes" id="UP000053144">
    <property type="component" value="Unassembled WGS sequence"/>
</dbReference>
<name>A0A0L9T6D6_PHAAN</name>
<evidence type="ECO:0000313" key="1">
    <source>
        <dbReference type="EMBL" id="KOM26147.1"/>
    </source>
</evidence>
<accession>A0A0L9T6D6</accession>
<organism evidence="1 2">
    <name type="scientific">Phaseolus angularis</name>
    <name type="common">Azuki bean</name>
    <name type="synonym">Vigna angularis</name>
    <dbReference type="NCBI Taxonomy" id="3914"/>
    <lineage>
        <taxon>Eukaryota</taxon>
        <taxon>Viridiplantae</taxon>
        <taxon>Streptophyta</taxon>
        <taxon>Embryophyta</taxon>
        <taxon>Tracheophyta</taxon>
        <taxon>Spermatophyta</taxon>
        <taxon>Magnoliopsida</taxon>
        <taxon>eudicotyledons</taxon>
        <taxon>Gunneridae</taxon>
        <taxon>Pentapetalae</taxon>
        <taxon>rosids</taxon>
        <taxon>fabids</taxon>
        <taxon>Fabales</taxon>
        <taxon>Fabaceae</taxon>
        <taxon>Papilionoideae</taxon>
        <taxon>50 kb inversion clade</taxon>
        <taxon>NPAAA clade</taxon>
        <taxon>indigoferoid/millettioid clade</taxon>
        <taxon>Phaseoleae</taxon>
        <taxon>Vigna</taxon>
    </lineage>
</organism>
<protein>
    <submittedName>
        <fullName evidence="1">Uncharacterized protein</fullName>
    </submittedName>
</protein>
<gene>
    <name evidence="1" type="ORF">LR48_Vigan233s001400</name>
</gene>